<evidence type="ECO:0000313" key="2">
    <source>
        <dbReference type="Proteomes" id="UP000026714"/>
    </source>
</evidence>
<evidence type="ECO:0000313" key="1">
    <source>
        <dbReference type="EMBL" id="KDB52018.1"/>
    </source>
</evidence>
<organism evidence="1 2">
    <name type="scientific">Sphaerotilus natans subsp. natans DSM 6575</name>
    <dbReference type="NCBI Taxonomy" id="1286631"/>
    <lineage>
        <taxon>Bacteria</taxon>
        <taxon>Pseudomonadati</taxon>
        <taxon>Pseudomonadota</taxon>
        <taxon>Betaproteobacteria</taxon>
        <taxon>Burkholderiales</taxon>
        <taxon>Sphaerotilaceae</taxon>
        <taxon>Sphaerotilus</taxon>
    </lineage>
</organism>
<name>A0A059KLR7_9BURK</name>
<dbReference type="EMBL" id="AZRA01000061">
    <property type="protein sequence ID" value="KDB52018.1"/>
    <property type="molecule type" value="Genomic_DNA"/>
</dbReference>
<reference evidence="1 2" key="1">
    <citation type="journal article" date="2014" name="FEMS Microbiol. Ecol.">
        <title>Sphaerotilus natans encrusted with nanoball-shaped Fe(III) oxide minerals formed by nitrate-reducing mixotrophic Fe(II) oxidation.</title>
        <authorList>
            <person name="Park S."/>
            <person name="Kim D.H."/>
            <person name="Lee J.H."/>
            <person name="Hur H.G."/>
        </authorList>
    </citation>
    <scope>NUCLEOTIDE SEQUENCE [LARGE SCALE GENOMIC DNA]</scope>
    <source>
        <strain evidence="1 2">DSM 6575</strain>
    </source>
</reference>
<protein>
    <submittedName>
        <fullName evidence="1">Uncharacterized protein</fullName>
    </submittedName>
</protein>
<comment type="caution">
    <text evidence="1">The sequence shown here is derived from an EMBL/GenBank/DDBJ whole genome shotgun (WGS) entry which is preliminary data.</text>
</comment>
<dbReference type="AlphaFoldDB" id="A0A059KLR7"/>
<sequence length="95" mass="10074">MLRDAIAAFFDMDSVGLVSLASKAVRADPRSKIEADGIDERGTKYRIKSDCGNKQIAVLAACWFARMQVSVSDSIAFMTGVDSWGDGGGVDAVIA</sequence>
<proteinExistence type="predicted"/>
<gene>
    <name evidence="1" type="ORF">X805_23880</name>
</gene>
<accession>A0A059KLR7</accession>
<dbReference type="Proteomes" id="UP000026714">
    <property type="component" value="Unassembled WGS sequence"/>
</dbReference>
<keyword evidence="2" id="KW-1185">Reference proteome</keyword>
<dbReference type="STRING" id="34103.SAMN05421778_101321"/>